<proteinExistence type="predicted"/>
<dbReference type="EMBL" id="BAAAZX010000001">
    <property type="protein sequence ID" value="GAA3974967.1"/>
    <property type="molecule type" value="Genomic_DNA"/>
</dbReference>
<feature type="compositionally biased region" description="Gly residues" evidence="1">
    <location>
        <begin position="496"/>
        <end position="514"/>
    </location>
</feature>
<organism evidence="2 3">
    <name type="scientific">Streptomyces plumbiresistens</name>
    <dbReference type="NCBI Taxonomy" id="511811"/>
    <lineage>
        <taxon>Bacteria</taxon>
        <taxon>Bacillati</taxon>
        <taxon>Actinomycetota</taxon>
        <taxon>Actinomycetes</taxon>
        <taxon>Kitasatosporales</taxon>
        <taxon>Streptomycetaceae</taxon>
        <taxon>Streptomyces</taxon>
    </lineage>
</organism>
<evidence type="ECO:0000313" key="3">
    <source>
        <dbReference type="Proteomes" id="UP001500456"/>
    </source>
</evidence>
<feature type="compositionally biased region" description="Low complexity" evidence="1">
    <location>
        <begin position="454"/>
        <end position="471"/>
    </location>
</feature>
<gene>
    <name evidence="2" type="ORF">GCM10022232_02890</name>
</gene>
<keyword evidence="3" id="KW-1185">Reference proteome</keyword>
<feature type="region of interest" description="Disordered" evidence="1">
    <location>
        <begin position="405"/>
        <end position="540"/>
    </location>
</feature>
<dbReference type="Proteomes" id="UP001500456">
    <property type="component" value="Unassembled WGS sequence"/>
</dbReference>
<dbReference type="PROSITE" id="PS00018">
    <property type="entry name" value="EF_HAND_1"/>
    <property type="match status" value="1"/>
</dbReference>
<dbReference type="InterPro" id="IPR018247">
    <property type="entry name" value="EF_Hand_1_Ca_BS"/>
</dbReference>
<comment type="caution">
    <text evidence="2">The sequence shown here is derived from an EMBL/GenBank/DDBJ whole genome shotgun (WGS) entry which is preliminary data.</text>
</comment>
<evidence type="ECO:0000313" key="2">
    <source>
        <dbReference type="EMBL" id="GAA3974967.1"/>
    </source>
</evidence>
<feature type="compositionally biased region" description="Polar residues" evidence="1">
    <location>
        <begin position="407"/>
        <end position="416"/>
    </location>
</feature>
<evidence type="ECO:0000256" key="1">
    <source>
        <dbReference type="SAM" id="MobiDB-lite"/>
    </source>
</evidence>
<accession>A0ABP7Q274</accession>
<dbReference type="RefSeq" id="WP_345560505.1">
    <property type="nucleotide sequence ID" value="NZ_BAAAZX010000001.1"/>
</dbReference>
<reference evidence="3" key="1">
    <citation type="journal article" date="2019" name="Int. J. Syst. Evol. Microbiol.">
        <title>The Global Catalogue of Microorganisms (GCM) 10K type strain sequencing project: providing services to taxonomists for standard genome sequencing and annotation.</title>
        <authorList>
            <consortium name="The Broad Institute Genomics Platform"/>
            <consortium name="The Broad Institute Genome Sequencing Center for Infectious Disease"/>
            <person name="Wu L."/>
            <person name="Ma J."/>
        </authorList>
    </citation>
    <scope>NUCLEOTIDE SEQUENCE [LARGE SCALE GENOMIC DNA]</scope>
    <source>
        <strain evidence="3">JCM 16924</strain>
    </source>
</reference>
<protein>
    <submittedName>
        <fullName evidence="2">Uncharacterized protein</fullName>
    </submittedName>
</protein>
<feature type="compositionally biased region" description="Basic and acidic residues" evidence="1">
    <location>
        <begin position="521"/>
        <end position="540"/>
    </location>
</feature>
<feature type="region of interest" description="Disordered" evidence="1">
    <location>
        <begin position="621"/>
        <end position="640"/>
    </location>
</feature>
<sequence>MIEPGMIPQYTGDFGELEKAASSLRTRAGGIRNGGGDVHSRFQGIAAHYKAPEAHQLLGTTEPVKATADDFADNVEALAGALETFVKDAKPYADRLKQLRADAFAFVESVAGDDDWTDDEAKSDKHQALMDDVAAARAGFEAAERAAANKINAISPAMCRPEWKVDDGTHKPGMYGYTADMMKQAKELPWGTPEQRTYETWSLDWWGHGVKSVVWDGIIKDNVWGGIRGGATLFGWDGSDAAGDAWGGLKDAVTGIGLYTATPYDWVMDRTIGPDEESADEKRAKQAAKDFFKGTVAWDTWGENPARASGTVIVTVGTFGLGGLAASSLRGSATAAKAARVLEFLDPVGAGFKAGQAVTSLPKMSEIIAKAGARLDGIPGPNNPHTVWKLDNGYAVHVEDGKFTILDSDNNPITAKSKTEPAGTDLSSDVPSHDRELATVGGRSPEGGAHASERTTGPEGSSGGETPPAHGETGHTGDGTDSSGAGGDGIPRHPAGDGGSGSGGAGGDPPGRGGDAPDPADGPKQELTAEEKTAVDQRLADLEDQYRSDFDALKHDPDHEGKVEPSEMDEARVGIDLREQGKLPADIQRPLKANQGDYYSPSTGQYYDLKGVHSDWPPLNTQRDKSMPFRGAYDPQNNGSWEKKMTKQIEKLDRTVIIDTRNANQAAIDDIKAMVERRGWGNSVIWYP</sequence>
<name>A0ABP7Q274_9ACTN</name>